<dbReference type="EMBL" id="CAUYUJ010008047">
    <property type="protein sequence ID" value="CAK0822724.1"/>
    <property type="molecule type" value="Genomic_DNA"/>
</dbReference>
<comment type="caution">
    <text evidence="1">The sequence shown here is derived from an EMBL/GenBank/DDBJ whole genome shotgun (WGS) entry which is preliminary data.</text>
</comment>
<reference evidence="1" key="1">
    <citation type="submission" date="2023-10" db="EMBL/GenBank/DDBJ databases">
        <authorList>
            <person name="Chen Y."/>
            <person name="Shah S."/>
            <person name="Dougan E. K."/>
            <person name="Thang M."/>
            <person name="Chan C."/>
        </authorList>
    </citation>
    <scope>NUCLEOTIDE SEQUENCE [LARGE SCALE GENOMIC DNA]</scope>
</reference>
<gene>
    <name evidence="1" type="ORF">PCOR1329_LOCUS23667</name>
</gene>
<name>A0ABN9RTV1_9DINO</name>
<dbReference type="Proteomes" id="UP001189429">
    <property type="component" value="Unassembled WGS sequence"/>
</dbReference>
<protein>
    <submittedName>
        <fullName evidence="1">Uncharacterized protein</fullName>
    </submittedName>
</protein>
<keyword evidence="2" id="KW-1185">Reference proteome</keyword>
<sequence length="465" mass="49489">MATLVLVARSAAASAYEAQRLLSGSPLGEAARFLEAVALAGHRDNELMYNFGDAAAEAADGLDADAVAQVLHAHALLQFRNDRVLERLEATLFELMRQSKATAAALGTSVWSLARLHAAGLAAAPAGELLDAVSRMASQHSALFAPQQLCQVLDAYAVFRLQGTRQGPAMLSSVASKLAGDIRSVSPGQCAGAARALAKCRLHDERLLAAVAGRLRDRDARAALDPDVALFDLLSVEARRKLHLMGVPLISGVLASFAKAGVSCQVLAARAAAQLKRQSGALDAASAAELTVLAMAFGKLQARDGKLFEALGDALMRRRGPAITEEPCVMLANIVHAFTKVHAVHTELFGAASQALLARFEELSMQDMVKFLHGIAKVEYLMNPILRQRVAEALNSDRVDNLGVFELLKLATAARRLGIDIPALEGRVKAVLPCEPGGESGTSPGRAPVRRGVRRTSARKRKWTW</sequence>
<proteinExistence type="predicted"/>
<evidence type="ECO:0000313" key="2">
    <source>
        <dbReference type="Proteomes" id="UP001189429"/>
    </source>
</evidence>
<evidence type="ECO:0000313" key="1">
    <source>
        <dbReference type="EMBL" id="CAK0822724.1"/>
    </source>
</evidence>
<organism evidence="1 2">
    <name type="scientific">Prorocentrum cordatum</name>
    <dbReference type="NCBI Taxonomy" id="2364126"/>
    <lineage>
        <taxon>Eukaryota</taxon>
        <taxon>Sar</taxon>
        <taxon>Alveolata</taxon>
        <taxon>Dinophyceae</taxon>
        <taxon>Prorocentrales</taxon>
        <taxon>Prorocentraceae</taxon>
        <taxon>Prorocentrum</taxon>
    </lineage>
</organism>
<accession>A0ABN9RTV1</accession>